<proteinExistence type="predicted"/>
<evidence type="ECO:0000313" key="1">
    <source>
        <dbReference type="EMBL" id="TFK68024.1"/>
    </source>
</evidence>
<sequence length="791" mass="83838">EKGGKRAGGLRGAFGLGHGSAHNEKNGAEWDDEDGINGLGRIRKRVTIILDKLENLPGVMAVTQLIQPPVRGGGSGRVANANGKDKKKRKDSQRKRKRESLGSGSDDGVKDTSDQPGAGHSREVTVVSPTPASATSKNGHFSMYLSVLRLLELTDRPSAVMKSSISMLLLDADPLLEVFRMFVALIGLEGRSSSSSSSSTHEPSEATGRRDSSQSSPEKPVDDVDVDIDSDHRPSIDNPTATGPSSGVVITNGIEIVPRADMAWTVGEWADREDTDLIVVPWGLKGIGGGSPSHPHHPASPTTPTPTSPPATTTTTTNPQPKSAANSLPATGRTTPIGNHPEPHRLPNPFEALFWGNQHTHHAPTSPTTITRPQHPSQLTQYSSAFIRGVFSHVGKTKDVALFVDTGRSTKNGVANVLDFGDGAGRGVVPRRQHLYLPFFGGPDDRMALEMVIQICMREGVGATIVRFIKAEGSIKAKGRKTEGDSDDDDDEEYGNKMEDLNRMTVTSAISNFGDTVYGQFTTETRMQSESADNLVWGQCLALKQHGFSAISSHSHPSSSGGAADATSTAPPPIVQPKSEWESQLLLSLARIEFKESIGLTPLKTAIEHGRLLLTEIVSQSPKSPTDTNANTGADIGTGTETAKARKDKSSKANNKRTNQPNSGDRERERRLIIVTGRSRRLAVENHDHELRGLMDEYASTTSPAHPPPPTTTTATTTTTTSPPDAASSSTSPQPQPPHGHGHGHGHGGNMSGTPLGDDVRKTLGDVASAFVVTGVGAGVLVVQAKEGGAA</sequence>
<gene>
    <name evidence="1" type="ORF">BDN72DRAFT_898460</name>
</gene>
<reference evidence="1 2" key="1">
    <citation type="journal article" date="2019" name="Nat. Ecol. Evol.">
        <title>Megaphylogeny resolves global patterns of mushroom evolution.</title>
        <authorList>
            <person name="Varga T."/>
            <person name="Krizsan K."/>
            <person name="Foldi C."/>
            <person name="Dima B."/>
            <person name="Sanchez-Garcia M."/>
            <person name="Sanchez-Ramirez S."/>
            <person name="Szollosi G.J."/>
            <person name="Szarkandi J.G."/>
            <person name="Papp V."/>
            <person name="Albert L."/>
            <person name="Andreopoulos W."/>
            <person name="Angelini C."/>
            <person name="Antonin V."/>
            <person name="Barry K.W."/>
            <person name="Bougher N.L."/>
            <person name="Buchanan P."/>
            <person name="Buyck B."/>
            <person name="Bense V."/>
            <person name="Catcheside P."/>
            <person name="Chovatia M."/>
            <person name="Cooper J."/>
            <person name="Damon W."/>
            <person name="Desjardin D."/>
            <person name="Finy P."/>
            <person name="Geml J."/>
            <person name="Haridas S."/>
            <person name="Hughes K."/>
            <person name="Justo A."/>
            <person name="Karasinski D."/>
            <person name="Kautmanova I."/>
            <person name="Kiss B."/>
            <person name="Kocsube S."/>
            <person name="Kotiranta H."/>
            <person name="LaButti K.M."/>
            <person name="Lechner B.E."/>
            <person name="Liimatainen K."/>
            <person name="Lipzen A."/>
            <person name="Lukacs Z."/>
            <person name="Mihaltcheva S."/>
            <person name="Morgado L.N."/>
            <person name="Niskanen T."/>
            <person name="Noordeloos M.E."/>
            <person name="Ohm R.A."/>
            <person name="Ortiz-Santana B."/>
            <person name="Ovrebo C."/>
            <person name="Racz N."/>
            <person name="Riley R."/>
            <person name="Savchenko A."/>
            <person name="Shiryaev A."/>
            <person name="Soop K."/>
            <person name="Spirin V."/>
            <person name="Szebenyi C."/>
            <person name="Tomsovsky M."/>
            <person name="Tulloss R.E."/>
            <person name="Uehling J."/>
            <person name="Grigoriev I.V."/>
            <person name="Vagvolgyi C."/>
            <person name="Papp T."/>
            <person name="Martin F.M."/>
            <person name="Miettinen O."/>
            <person name="Hibbett D.S."/>
            <person name="Nagy L.G."/>
        </authorList>
    </citation>
    <scope>NUCLEOTIDE SEQUENCE [LARGE SCALE GENOMIC DNA]</scope>
    <source>
        <strain evidence="1 2">NL-1719</strain>
    </source>
</reference>
<keyword evidence="2" id="KW-1185">Reference proteome</keyword>
<accession>A0ACD3ARU2</accession>
<dbReference type="Proteomes" id="UP000308600">
    <property type="component" value="Unassembled WGS sequence"/>
</dbReference>
<dbReference type="EMBL" id="ML208361">
    <property type="protein sequence ID" value="TFK68024.1"/>
    <property type="molecule type" value="Genomic_DNA"/>
</dbReference>
<name>A0ACD3ARU2_9AGAR</name>
<organism evidence="1 2">
    <name type="scientific">Pluteus cervinus</name>
    <dbReference type="NCBI Taxonomy" id="181527"/>
    <lineage>
        <taxon>Eukaryota</taxon>
        <taxon>Fungi</taxon>
        <taxon>Dikarya</taxon>
        <taxon>Basidiomycota</taxon>
        <taxon>Agaricomycotina</taxon>
        <taxon>Agaricomycetes</taxon>
        <taxon>Agaricomycetidae</taxon>
        <taxon>Agaricales</taxon>
        <taxon>Pluteineae</taxon>
        <taxon>Pluteaceae</taxon>
        <taxon>Pluteus</taxon>
    </lineage>
</organism>
<protein>
    <submittedName>
        <fullName evidence="1">Uncharacterized protein</fullName>
    </submittedName>
</protein>
<feature type="non-terminal residue" evidence="1">
    <location>
        <position position="1"/>
    </location>
</feature>
<evidence type="ECO:0000313" key="2">
    <source>
        <dbReference type="Proteomes" id="UP000308600"/>
    </source>
</evidence>